<gene>
    <name evidence="1" type="ORF">GALL_482970</name>
</gene>
<reference evidence="1" key="1">
    <citation type="submission" date="2016-10" db="EMBL/GenBank/DDBJ databases">
        <title>Sequence of Gallionella enrichment culture.</title>
        <authorList>
            <person name="Poehlein A."/>
            <person name="Muehling M."/>
            <person name="Daniel R."/>
        </authorList>
    </citation>
    <scope>NUCLEOTIDE SEQUENCE</scope>
</reference>
<evidence type="ECO:0000313" key="1">
    <source>
        <dbReference type="EMBL" id="OIQ70095.1"/>
    </source>
</evidence>
<protein>
    <submittedName>
        <fullName evidence="1">Uncharacterized protein</fullName>
    </submittedName>
</protein>
<dbReference type="AlphaFoldDB" id="A0A1J5PQT7"/>
<proteinExistence type="predicted"/>
<accession>A0A1J5PQT7</accession>
<dbReference type="EMBL" id="MLJW01004368">
    <property type="protein sequence ID" value="OIQ70095.1"/>
    <property type="molecule type" value="Genomic_DNA"/>
</dbReference>
<name>A0A1J5PQT7_9ZZZZ</name>
<comment type="caution">
    <text evidence="1">The sequence shown here is derived from an EMBL/GenBank/DDBJ whole genome shotgun (WGS) entry which is preliminary data.</text>
</comment>
<organism evidence="1">
    <name type="scientific">mine drainage metagenome</name>
    <dbReference type="NCBI Taxonomy" id="410659"/>
    <lineage>
        <taxon>unclassified sequences</taxon>
        <taxon>metagenomes</taxon>
        <taxon>ecological metagenomes</taxon>
    </lineage>
</organism>
<sequence>MPAPRNPWIARHRIICSIEEANPHRKLATVNPAAEIANRSLVPSARERKPESGIAITSAIRYEV</sequence>